<keyword evidence="1 5" id="KW-0472">Membrane</keyword>
<gene>
    <name evidence="6" type="ORF">H634G_03023</name>
</gene>
<name>A0A0D9PAC5_METAN</name>
<keyword evidence="7" id="KW-1185">Reference proteome</keyword>
<evidence type="ECO:0008006" key="8">
    <source>
        <dbReference type="Google" id="ProtNLM"/>
    </source>
</evidence>
<feature type="transmembrane region" description="Helical" evidence="5">
    <location>
        <begin position="249"/>
        <end position="266"/>
    </location>
</feature>
<proteinExistence type="predicted"/>
<keyword evidence="5" id="KW-1133">Transmembrane helix</keyword>
<sequence>MAGYFEQFVAFGTDIVGLERIMRFIQSVFSILTAYPALIPMLLSHQPSAVHKTSALAMGQLSNHLNMTRRAVRLFWCLGSFQSSWNAYIAPEKSIETWLAILADSLFGLFGLMESVTLPDLLQVKGLSVFGLDEAFRIDDQSKSVWLAALACSALCTGVKILKSYAHRAVPETGSGFGDPVHEKKKPGKGGENKAQAQAAAEKRRQEWEAASKEASRKIGGLTRKLLADLLDIAIPAWATGLADIDAGVVWVAMLFSTIFTGYAVWERCGQAIDKGRA</sequence>
<keyword evidence="5" id="KW-0812">Transmembrane</keyword>
<evidence type="ECO:0000256" key="5">
    <source>
        <dbReference type="SAM" id="Phobius"/>
    </source>
</evidence>
<dbReference type="Pfam" id="PF05648">
    <property type="entry name" value="PEX11"/>
    <property type="match status" value="1"/>
</dbReference>
<evidence type="ECO:0000256" key="4">
    <source>
        <dbReference type="SAM" id="MobiDB-lite"/>
    </source>
</evidence>
<dbReference type="Proteomes" id="UP000054544">
    <property type="component" value="Unassembled WGS sequence"/>
</dbReference>
<dbReference type="GO" id="GO:0016559">
    <property type="term" value="P:peroxisome fission"/>
    <property type="evidence" value="ECO:0007669"/>
    <property type="project" value="InterPro"/>
</dbReference>
<evidence type="ECO:0000256" key="2">
    <source>
        <dbReference type="ARBA" id="ARBA00023140"/>
    </source>
</evidence>
<accession>A0A0D9PAC5</accession>
<dbReference type="InterPro" id="IPR008733">
    <property type="entry name" value="PEX11"/>
</dbReference>
<protein>
    <recommendedName>
        <fullName evidence="8">AoPex11B-like protein</fullName>
    </recommendedName>
</protein>
<evidence type="ECO:0000313" key="6">
    <source>
        <dbReference type="EMBL" id="KJK81760.1"/>
    </source>
</evidence>
<dbReference type="OrthoDB" id="3636394at2759"/>
<evidence type="ECO:0000256" key="3">
    <source>
        <dbReference type="ARBA" id="ARBA00046271"/>
    </source>
</evidence>
<dbReference type="AlphaFoldDB" id="A0A0D9PAC5"/>
<dbReference type="EMBL" id="KE384725">
    <property type="protein sequence ID" value="KJK81760.1"/>
    <property type="molecule type" value="Genomic_DNA"/>
</dbReference>
<dbReference type="GO" id="GO:0005778">
    <property type="term" value="C:peroxisomal membrane"/>
    <property type="evidence" value="ECO:0007669"/>
    <property type="project" value="UniProtKB-SubCell"/>
</dbReference>
<organism evidence="6 7">
    <name type="scientific">Metarhizium anisopliae BRIP 53293</name>
    <dbReference type="NCBI Taxonomy" id="1291518"/>
    <lineage>
        <taxon>Eukaryota</taxon>
        <taxon>Fungi</taxon>
        <taxon>Dikarya</taxon>
        <taxon>Ascomycota</taxon>
        <taxon>Pezizomycotina</taxon>
        <taxon>Sordariomycetes</taxon>
        <taxon>Hypocreomycetidae</taxon>
        <taxon>Hypocreales</taxon>
        <taxon>Clavicipitaceae</taxon>
        <taxon>Metarhizium</taxon>
    </lineage>
</organism>
<keyword evidence="2" id="KW-0576">Peroxisome</keyword>
<evidence type="ECO:0000256" key="1">
    <source>
        <dbReference type="ARBA" id="ARBA00023136"/>
    </source>
</evidence>
<feature type="region of interest" description="Disordered" evidence="4">
    <location>
        <begin position="176"/>
        <end position="207"/>
    </location>
</feature>
<evidence type="ECO:0000313" key="7">
    <source>
        <dbReference type="Proteomes" id="UP000054544"/>
    </source>
</evidence>
<comment type="subcellular location">
    <subcellularLocation>
        <location evidence="3">Peroxisome membrane</location>
    </subcellularLocation>
</comment>
<reference evidence="7" key="1">
    <citation type="journal article" date="2014" name="BMC Genomics">
        <title>The genome sequence of the biocontrol fungus Metarhizium anisopliae and comparative genomics of Metarhizium species.</title>
        <authorList>
            <person name="Pattemore J.A."/>
            <person name="Hane J.K."/>
            <person name="Williams A.H."/>
            <person name="Wilson B.A."/>
            <person name="Stodart B.J."/>
            <person name="Ash G.J."/>
        </authorList>
    </citation>
    <scope>NUCLEOTIDE SEQUENCE [LARGE SCALE GENOMIC DNA]</scope>
    <source>
        <strain evidence="7">BRIP 53293</strain>
    </source>
</reference>